<dbReference type="Pfam" id="PF03372">
    <property type="entry name" value="Exo_endo_phos"/>
    <property type="match status" value="1"/>
</dbReference>
<dbReference type="Gene3D" id="3.60.10.10">
    <property type="entry name" value="Endonuclease/exonuclease/phosphatase"/>
    <property type="match status" value="1"/>
</dbReference>
<proteinExistence type="inferred from homology"/>
<reference evidence="5" key="1">
    <citation type="journal article" date="2023" name="Mol. Biol. Evol.">
        <title>Third-Generation Sequencing Reveals the Adaptive Role of the Epigenome in Three Deep-Sea Polychaetes.</title>
        <authorList>
            <person name="Perez M."/>
            <person name="Aroh O."/>
            <person name="Sun Y."/>
            <person name="Lan Y."/>
            <person name="Juniper S.K."/>
            <person name="Young C.R."/>
            <person name="Angers B."/>
            <person name="Qian P.Y."/>
        </authorList>
    </citation>
    <scope>NUCLEOTIDE SEQUENCE</scope>
    <source>
        <strain evidence="5">R07B-5</strain>
    </source>
</reference>
<feature type="domain" description="Endonuclease/exonuclease/phosphatase" evidence="4">
    <location>
        <begin position="112"/>
        <end position="390"/>
    </location>
</feature>
<evidence type="ECO:0000256" key="2">
    <source>
        <dbReference type="ARBA" id="ARBA00022801"/>
    </source>
</evidence>
<dbReference type="InterPro" id="IPR050410">
    <property type="entry name" value="CCR4/nocturin_mRNA_transcr"/>
</dbReference>
<evidence type="ECO:0000256" key="1">
    <source>
        <dbReference type="ARBA" id="ARBA00010774"/>
    </source>
</evidence>
<evidence type="ECO:0000259" key="4">
    <source>
        <dbReference type="Pfam" id="PF03372"/>
    </source>
</evidence>
<dbReference type="InterPro" id="IPR005135">
    <property type="entry name" value="Endo/exonuclease/phosphatase"/>
</dbReference>
<dbReference type="GO" id="GO:0000175">
    <property type="term" value="F:3'-5'-RNA exonuclease activity"/>
    <property type="evidence" value="ECO:0007669"/>
    <property type="project" value="TreeGrafter"/>
</dbReference>
<protein>
    <recommendedName>
        <fullName evidence="3">Nocturnin</fullName>
    </recommendedName>
</protein>
<name>A0AAD9P1T7_RIDPI</name>
<comment type="caution">
    <text evidence="5">The sequence shown here is derived from an EMBL/GenBank/DDBJ whole genome shotgun (WGS) entry which is preliminary data.</text>
</comment>
<keyword evidence="6" id="KW-1185">Reference proteome</keyword>
<organism evidence="5 6">
    <name type="scientific">Ridgeia piscesae</name>
    <name type="common">Tubeworm</name>
    <dbReference type="NCBI Taxonomy" id="27915"/>
    <lineage>
        <taxon>Eukaryota</taxon>
        <taxon>Metazoa</taxon>
        <taxon>Spiralia</taxon>
        <taxon>Lophotrochozoa</taxon>
        <taxon>Annelida</taxon>
        <taxon>Polychaeta</taxon>
        <taxon>Sedentaria</taxon>
        <taxon>Canalipalpata</taxon>
        <taxon>Sabellida</taxon>
        <taxon>Siboglinidae</taxon>
        <taxon>Ridgeia</taxon>
    </lineage>
</organism>
<dbReference type="PANTHER" id="PTHR12121">
    <property type="entry name" value="CARBON CATABOLITE REPRESSOR PROTEIN 4"/>
    <property type="match status" value="1"/>
</dbReference>
<comment type="similarity">
    <text evidence="1">Belongs to the CCR4/nocturin family.</text>
</comment>
<evidence type="ECO:0000256" key="3">
    <source>
        <dbReference type="ARBA" id="ARBA00023807"/>
    </source>
</evidence>
<keyword evidence="2" id="KW-0378">Hydrolase</keyword>
<evidence type="ECO:0000313" key="6">
    <source>
        <dbReference type="Proteomes" id="UP001209878"/>
    </source>
</evidence>
<accession>A0AAD9P1T7</accession>
<dbReference type="SUPFAM" id="SSF56219">
    <property type="entry name" value="DNase I-like"/>
    <property type="match status" value="1"/>
</dbReference>
<dbReference type="Proteomes" id="UP001209878">
    <property type="component" value="Unassembled WGS sequence"/>
</dbReference>
<evidence type="ECO:0000313" key="5">
    <source>
        <dbReference type="EMBL" id="KAK2186582.1"/>
    </source>
</evidence>
<dbReference type="EMBL" id="JAODUO010000195">
    <property type="protein sequence ID" value="KAK2186582.1"/>
    <property type="molecule type" value="Genomic_DNA"/>
</dbReference>
<sequence length="406" mass="46248">MLCAAPRCRGLRFGWGAVSRFCSSAANRQRPMSMADFDPTVFERYYNRAEPFPDINLQQKWTRSSLLTRVQQLLSDYPPLLSRQLRPSWGQTEEGMLTQEGTLKEACNIRVMQWNVLSQGLCLGRDNFVRCPKEALQWNLRRLRMLEEILQYDPDIMCLQEVDHFGFLCPILSAIGYDGAFCPKPDSPALYVKDSNGPDGCCVFYKLNKFEFVDKDTVVLKADDAYTNQVSVVFTLRPRALCSSSSIQQLCIATTHLKAKYGWEELRHKQGSYLLDFLEKKVNRSDALLVCGDLNADCVEPVYNAFVQSSLKLSSAYKDLSPDGATEPNYTTWKIRGRTGPEGGEQHVCRTLDYIWYTDHALKLKALLNFPTDEQIGQDRLPSFRYPSDHFSLVAEFALLKATESD</sequence>
<dbReference type="GO" id="GO:0006139">
    <property type="term" value="P:nucleobase-containing compound metabolic process"/>
    <property type="evidence" value="ECO:0007669"/>
    <property type="project" value="UniProtKB-ARBA"/>
</dbReference>
<gene>
    <name evidence="5" type="ORF">NP493_195g04003</name>
</gene>
<dbReference type="AlphaFoldDB" id="A0AAD9P1T7"/>
<dbReference type="InterPro" id="IPR036691">
    <property type="entry name" value="Endo/exonu/phosph_ase_sf"/>
</dbReference>
<dbReference type="PANTHER" id="PTHR12121:SF45">
    <property type="entry name" value="NOCTURNIN"/>
    <property type="match status" value="1"/>
</dbReference>